<sequence>MSDACKKYVPEPQPQCGPIEVSAFYYPGTEHMAEWDQVEQTLPHIKPLLGWYDEGNPEVIDWQIKWAVEHGISSFCVDWYWNRGVQRLDHWVKGYYQARYRKYLKWYMMWANHNEVGAHSTEDQINVTKFWLDNYLKTPEYYTIDGRPVVVVWNIQNLDRDFIREAAQKGETLQPGEGAKRALAISNKLAQEAGLPGIYFIDMYHGWEYDQKKVDIAKVGGYEAQMIYNFDTLAYRFAPEAARPGDTPTRFSYDCVAKAVPQWWEMTSRDPKFPLWPLVPTGWNDLPRSFQYARVIEDRTPEKFRKVCQDCRSFCEAKGFKRVIIAPLNEWQEGSYIEPNQEFGFAMYDALRDVFCDKPAAGWPKNITPKDIGLGPYDYPAMPLPAQTAWDFSADMQGWYRHPYGTAYMKTVDGAMHFFRSGLKVPAIRTRITPFAAAPFKTFQVRMRVTPCVDHPPKGGEEIKLYWGTPELPIFSKDLVITEDPTAKTTVIPDGQWHDYTLDVAANPHWRGMINELWFDPSPLLLAYVDIKWMRFA</sequence>
<protein>
    <submittedName>
        <fullName evidence="1">Uncharacterized protein</fullName>
    </submittedName>
</protein>
<proteinExistence type="predicted"/>
<dbReference type="RefSeq" id="WP_307262573.1">
    <property type="nucleotide sequence ID" value="NZ_JAUSVL010000001.1"/>
</dbReference>
<comment type="caution">
    <text evidence="1">The sequence shown here is derived from an EMBL/GenBank/DDBJ whole genome shotgun (WGS) entry which is preliminary data.</text>
</comment>
<accession>A0AAE3VI08</accession>
<reference evidence="1" key="1">
    <citation type="submission" date="2023-07" db="EMBL/GenBank/DDBJ databases">
        <title>Genomic Encyclopedia of Type Strains, Phase IV (KMG-IV): sequencing the most valuable type-strain genomes for metagenomic binning, comparative biology and taxonomic classification.</title>
        <authorList>
            <person name="Goeker M."/>
        </authorList>
    </citation>
    <scope>NUCLEOTIDE SEQUENCE</scope>
    <source>
        <strain evidence="1">DSM 24202</strain>
    </source>
</reference>
<dbReference type="PANTHER" id="PTHR41244:SF1">
    <property type="entry name" value="GLYCOSYLTRANSFERASE"/>
    <property type="match status" value="1"/>
</dbReference>
<name>A0AAE3VI08_9BACT</name>
<keyword evidence="2" id="KW-1185">Reference proteome</keyword>
<dbReference type="Pfam" id="PF14307">
    <property type="entry name" value="Glyco_tran_WbsX"/>
    <property type="match status" value="1"/>
</dbReference>
<dbReference type="Proteomes" id="UP001238163">
    <property type="component" value="Unassembled WGS sequence"/>
</dbReference>
<gene>
    <name evidence="1" type="ORF">J3R75_002853</name>
</gene>
<dbReference type="PANTHER" id="PTHR41244">
    <property type="entry name" value="RHAMNAN SYNTHESIS F"/>
    <property type="match status" value="1"/>
</dbReference>
<dbReference type="InterPro" id="IPR032719">
    <property type="entry name" value="WbsX"/>
</dbReference>
<dbReference type="AlphaFoldDB" id="A0AAE3VI08"/>
<evidence type="ECO:0000313" key="1">
    <source>
        <dbReference type="EMBL" id="MDQ0290746.1"/>
    </source>
</evidence>
<organism evidence="1 2">
    <name type="scientific">Oligosphaera ethanolica</name>
    <dbReference type="NCBI Taxonomy" id="760260"/>
    <lineage>
        <taxon>Bacteria</taxon>
        <taxon>Pseudomonadati</taxon>
        <taxon>Lentisphaerota</taxon>
        <taxon>Oligosphaeria</taxon>
        <taxon>Oligosphaerales</taxon>
        <taxon>Oligosphaeraceae</taxon>
        <taxon>Oligosphaera</taxon>
    </lineage>
</organism>
<dbReference type="EMBL" id="JAUSVL010000001">
    <property type="protein sequence ID" value="MDQ0290746.1"/>
    <property type="molecule type" value="Genomic_DNA"/>
</dbReference>
<evidence type="ECO:0000313" key="2">
    <source>
        <dbReference type="Proteomes" id="UP001238163"/>
    </source>
</evidence>
<dbReference type="Gene3D" id="3.20.20.80">
    <property type="entry name" value="Glycosidases"/>
    <property type="match status" value="1"/>
</dbReference>